<evidence type="ECO:0000313" key="3">
    <source>
        <dbReference type="Proteomes" id="UP001501337"/>
    </source>
</evidence>
<keyword evidence="3" id="KW-1185">Reference proteome</keyword>
<protein>
    <submittedName>
        <fullName evidence="2">3-hydroxyacyl-thioester dehydratase HtdZ</fullName>
    </submittedName>
</protein>
<dbReference type="Gene3D" id="3.10.129.10">
    <property type="entry name" value="Hotdog Thioesterase"/>
    <property type="match status" value="1"/>
</dbReference>
<dbReference type="PANTHER" id="PTHR42993:SF1">
    <property type="entry name" value="MAOC-LIKE DEHYDRATASE DOMAIN-CONTAINING PROTEIN"/>
    <property type="match status" value="1"/>
</dbReference>
<comment type="caution">
    <text evidence="2">The sequence shown here is derived from an EMBL/GenBank/DDBJ whole genome shotgun (WGS) entry which is preliminary data.</text>
</comment>
<accession>A0ABP7NXN7</accession>
<evidence type="ECO:0000313" key="2">
    <source>
        <dbReference type="EMBL" id="GAA3956244.1"/>
    </source>
</evidence>
<name>A0ABP7NXN7_9GAMM</name>
<dbReference type="SUPFAM" id="SSF54637">
    <property type="entry name" value="Thioesterase/thiol ester dehydrase-isomerase"/>
    <property type="match status" value="1"/>
</dbReference>
<dbReference type="InterPro" id="IPR029069">
    <property type="entry name" value="HotDog_dom_sf"/>
</dbReference>
<feature type="domain" description="MaoC-like" evidence="1">
    <location>
        <begin position="18"/>
        <end position="122"/>
    </location>
</feature>
<dbReference type="InterPro" id="IPR002539">
    <property type="entry name" value="MaoC-like_dom"/>
</dbReference>
<dbReference type="CDD" id="cd03450">
    <property type="entry name" value="NodN"/>
    <property type="match status" value="1"/>
</dbReference>
<dbReference type="EMBL" id="BAABBO010000007">
    <property type="protein sequence ID" value="GAA3956244.1"/>
    <property type="molecule type" value="Genomic_DNA"/>
</dbReference>
<dbReference type="PANTHER" id="PTHR42993">
    <property type="entry name" value="MAOC-LIKE DEHYDRATASE DOMAIN-CONTAINING PROTEIN"/>
    <property type="match status" value="1"/>
</dbReference>
<dbReference type="Proteomes" id="UP001501337">
    <property type="component" value="Unassembled WGS sequence"/>
</dbReference>
<dbReference type="Pfam" id="PF01575">
    <property type="entry name" value="MaoC_dehydratas"/>
    <property type="match status" value="1"/>
</dbReference>
<organism evidence="2 3">
    <name type="scientific">Allohahella marinimesophila</name>
    <dbReference type="NCBI Taxonomy" id="1054972"/>
    <lineage>
        <taxon>Bacteria</taxon>
        <taxon>Pseudomonadati</taxon>
        <taxon>Pseudomonadota</taxon>
        <taxon>Gammaproteobacteria</taxon>
        <taxon>Oceanospirillales</taxon>
        <taxon>Hahellaceae</taxon>
        <taxon>Allohahella</taxon>
    </lineage>
</organism>
<proteinExistence type="predicted"/>
<dbReference type="InterPro" id="IPR039375">
    <property type="entry name" value="NodN-like"/>
</dbReference>
<reference evidence="3" key="1">
    <citation type="journal article" date="2019" name="Int. J. Syst. Evol. Microbiol.">
        <title>The Global Catalogue of Microorganisms (GCM) 10K type strain sequencing project: providing services to taxonomists for standard genome sequencing and annotation.</title>
        <authorList>
            <consortium name="The Broad Institute Genomics Platform"/>
            <consortium name="The Broad Institute Genome Sequencing Center for Infectious Disease"/>
            <person name="Wu L."/>
            <person name="Ma J."/>
        </authorList>
    </citation>
    <scope>NUCLEOTIDE SEQUENCE [LARGE SCALE GENOMIC DNA]</scope>
    <source>
        <strain evidence="3">JCM 17555</strain>
    </source>
</reference>
<evidence type="ECO:0000259" key="1">
    <source>
        <dbReference type="Pfam" id="PF01575"/>
    </source>
</evidence>
<sequence length="156" mass="17120">MSIDMKSIESIEELTGLIGSEIGVSDWLEITQARIQAFADATDDHQWIHLDVERARNESPWGAPVAHGYLTLSLIPCLNQQIMQVSGVKAVINYGLDKLRFPAPVISGARIRSRLSLLNVTAQDGGRYLARFSTVIEIEGADRPACVAENLAIYVV</sequence>
<gene>
    <name evidence="2" type="primary">htdZ</name>
    <name evidence="2" type="ORF">GCM10022278_13480</name>
</gene>